<name>A0A4Q9WER9_STALU</name>
<dbReference type="PROSITE" id="PS51186">
    <property type="entry name" value="GNAT"/>
    <property type="match status" value="1"/>
</dbReference>
<sequence length="294" mass="34356">MEIHKLTELATIKSFIEASSYIQTSYLYKLPQNYDDIDTLLTKAIHFPGVFACADYNNDIKAILFAFSYAKDCYKVIGPFTKGEHDLTVEDFQALFNALNSNVSAHSIFNFSFEEGLQTYYPLMDAIHAHYNFTDYYLEAYKQTHAETINPNIIEYHTAFYRHFAKLHHDTFKHGAHTAEELIATLDDYHRLFLFVSEGILKGYLYLQIDTTGSHAEIKYFSSHSDYRFMGIGFDLLSYGLNYAFKHYEIKKVHFKIRSKNTKLVSRFNELGFKVNYEYKKFKLEQFTKPTSSN</sequence>
<dbReference type="AlphaFoldDB" id="A0A4Q9WER9"/>
<dbReference type="InterPro" id="IPR016181">
    <property type="entry name" value="Acyl_CoA_acyltransferase"/>
</dbReference>
<proteinExistence type="predicted"/>
<evidence type="ECO:0000313" key="2">
    <source>
        <dbReference type="EMBL" id="TBW73297.1"/>
    </source>
</evidence>
<dbReference type="PANTHER" id="PTHR43415:SF6">
    <property type="entry name" value="SPERMIDINE N(1)-ACETYLTRANSFERASE"/>
    <property type="match status" value="1"/>
</dbReference>
<dbReference type="EMBL" id="SCHB01000001">
    <property type="protein sequence ID" value="TBW73297.1"/>
    <property type="molecule type" value="Genomic_DNA"/>
</dbReference>
<keyword evidence="2" id="KW-0808">Transferase</keyword>
<dbReference type="InterPro" id="IPR000182">
    <property type="entry name" value="GNAT_dom"/>
</dbReference>
<accession>A0A4Q9WER9</accession>
<gene>
    <name evidence="2" type="ORF">EQ812_00415</name>
</gene>
<dbReference type="RefSeq" id="WP_002492206.1">
    <property type="nucleotide sequence ID" value="NZ_AP021848.1"/>
</dbReference>
<feature type="domain" description="N-acetyltransferase" evidence="1">
    <location>
        <begin position="151"/>
        <end position="290"/>
    </location>
</feature>
<dbReference type="GeneID" id="58091461"/>
<organism evidence="2 3">
    <name type="scientific">Staphylococcus lugdunensis</name>
    <dbReference type="NCBI Taxonomy" id="28035"/>
    <lineage>
        <taxon>Bacteria</taxon>
        <taxon>Bacillati</taxon>
        <taxon>Bacillota</taxon>
        <taxon>Bacilli</taxon>
        <taxon>Bacillales</taxon>
        <taxon>Staphylococcaceae</taxon>
        <taxon>Staphylococcus</taxon>
    </lineage>
</organism>
<dbReference type="CDD" id="cd04301">
    <property type="entry name" value="NAT_SF"/>
    <property type="match status" value="1"/>
</dbReference>
<evidence type="ECO:0000313" key="3">
    <source>
        <dbReference type="Proteomes" id="UP000293637"/>
    </source>
</evidence>
<dbReference type="Pfam" id="PF00583">
    <property type="entry name" value="Acetyltransf_1"/>
    <property type="match status" value="1"/>
</dbReference>
<dbReference type="SUPFAM" id="SSF55729">
    <property type="entry name" value="Acyl-CoA N-acyltransferases (Nat)"/>
    <property type="match status" value="1"/>
</dbReference>
<protein>
    <submittedName>
        <fullName evidence="2">GNAT family N-acetyltransferase</fullName>
    </submittedName>
</protein>
<comment type="caution">
    <text evidence="2">The sequence shown here is derived from an EMBL/GenBank/DDBJ whole genome shotgun (WGS) entry which is preliminary data.</text>
</comment>
<reference evidence="2 3" key="1">
    <citation type="journal article" date="2019" name="Sci. Transl. Med.">
        <title>Quorum sensing between bacterial species on the skin protects against epidermal injury in atopic dermatitis.</title>
        <authorList>
            <person name="Williams M.R."/>
        </authorList>
    </citation>
    <scope>NUCLEOTIDE SEQUENCE [LARGE SCALE GENOMIC DNA]</scope>
    <source>
        <strain evidence="2 3">E7</strain>
    </source>
</reference>
<dbReference type="Gene3D" id="3.40.630.30">
    <property type="match status" value="1"/>
</dbReference>
<dbReference type="GO" id="GO:0004145">
    <property type="term" value="F:diamine N-acetyltransferase activity"/>
    <property type="evidence" value="ECO:0007669"/>
    <property type="project" value="TreeGrafter"/>
</dbReference>
<dbReference type="PANTHER" id="PTHR43415">
    <property type="entry name" value="SPERMIDINE N(1)-ACETYLTRANSFERASE"/>
    <property type="match status" value="1"/>
</dbReference>
<evidence type="ECO:0000259" key="1">
    <source>
        <dbReference type="PROSITE" id="PS51186"/>
    </source>
</evidence>
<dbReference type="Proteomes" id="UP000293637">
    <property type="component" value="Unassembled WGS sequence"/>
</dbReference>